<dbReference type="Proteomes" id="UP000001021">
    <property type="component" value="Chromosome"/>
</dbReference>
<organism evidence="1 2">
    <name type="scientific">Ehrlichia ruminantium (strain Welgevonden)</name>
    <dbReference type="NCBI Taxonomy" id="254945"/>
    <lineage>
        <taxon>Bacteria</taxon>
        <taxon>Pseudomonadati</taxon>
        <taxon>Pseudomonadota</taxon>
        <taxon>Alphaproteobacteria</taxon>
        <taxon>Rickettsiales</taxon>
        <taxon>Anaplasmataceae</taxon>
        <taxon>Ehrlichia</taxon>
    </lineage>
</organism>
<dbReference type="EMBL" id="CR925678">
    <property type="protein sequence ID" value="CAI26612.1"/>
    <property type="molecule type" value="Genomic_DNA"/>
</dbReference>
<dbReference type="AlphaFoldDB" id="A0A0H3M0F4"/>
<dbReference type="InterPro" id="IPR052894">
    <property type="entry name" value="AsmA-related"/>
</dbReference>
<keyword evidence="2" id="KW-1185">Reference proteome</keyword>
<dbReference type="HOGENOM" id="CLU_327536_0_0_5"/>
<proteinExistence type="predicted"/>
<name>A0A0H3M0F4_EHRRW</name>
<dbReference type="PANTHER" id="PTHR30441">
    <property type="entry name" value="DUF748 DOMAIN-CONTAINING PROTEIN"/>
    <property type="match status" value="1"/>
</dbReference>
<evidence type="ECO:0000313" key="2">
    <source>
        <dbReference type="Proteomes" id="UP000001021"/>
    </source>
</evidence>
<sequence>MMKFLVYFGSAILIFLLFLVVSPFFINWNSYYASHVLKQIENISSDISVKGVNNVTGSLVLPKIVVNNLHVESGSDSSDYKSTILIERLELKISLLSLLLFSPKVYAVTVDGLSMPLGSLVDILSSFKKGSFQIGTFNIRNSVINTHYDRTSFSSKPIYIKEGNIKTINDTKVISGLLDIGKNSYTMTADVSLDKTQYRIAGSVSSELTKVTLSGVSYENKFDGVIVAKGSNFAQFINDLSETNKTSVFSFINSQEEFSLSSNIKLTDKRFELTDFKVATGSLNGLGNITCLSYSSCNIDIDFSNIDLDYLSNNNDNNYSNKESRTLDYFSTLISKDLDYDVKVNVKEIKYSGQVSNNLAVDLSVSGGKINVNKMIMMLPGNNNVLQVEGNVSSNDLVSSFSGRIKINGNDFESFAGWLFPVEFESKSNNSEFSLQSDVYIAPRIFSLSNVRVLTSGLGDAKGQLKIKYDKKNSFISGNVDLYHVDFDRYNINTKLSIENFMRMKWLKDINYKVKFGTNINDSVINKQHVNDLSFSIDIVQGKFNLDKIRFNATDGSNLEGFVKVSIKPQDIRPKMSVQLKSSKYNSDFIVFPSLLRSIVDDSQKVVNIKWSDKDLNFYGLEHVDGDISIDIQDFFSQDNNLIDFVFLASLKDSLMSINKLMFKMDEGFVSISGKIGMGPSSSLSAVMSIANIGLDKLLKNINISGITGNVSISGSVQTQGKTITDWVSFLDGKIEFVAKGVNVVGIDFNKFIVDLLETKSKSDIAALTQISLYDNNTVFNFVNAGANIKRGTVASSMQFAIDNAGGVASANISLLQFALVSMLRLSFIPPGMSSPAHIDMSLQGQLWQPKITFDINNLYDMVKQSVVNVVETEDHAE</sequence>
<dbReference type="GO" id="GO:0005886">
    <property type="term" value="C:plasma membrane"/>
    <property type="evidence" value="ECO:0007669"/>
    <property type="project" value="TreeGrafter"/>
</dbReference>
<gene>
    <name evidence="1" type="ordered locus">ERWE_CDS_01180</name>
</gene>
<protein>
    <submittedName>
        <fullName evidence="1">Uncharacterized protein</fullName>
    </submittedName>
</protein>
<evidence type="ECO:0000313" key="1">
    <source>
        <dbReference type="EMBL" id="CAI26612.1"/>
    </source>
</evidence>
<dbReference type="GO" id="GO:0090313">
    <property type="term" value="P:regulation of protein targeting to membrane"/>
    <property type="evidence" value="ECO:0007669"/>
    <property type="project" value="TreeGrafter"/>
</dbReference>
<reference evidence="1 2" key="1">
    <citation type="journal article" date="2006" name="J. Bacteriol.">
        <title>Comparative genomic analysis of three strains of Ehrlichia ruminantium reveals an active process of genome size plasticity.</title>
        <authorList>
            <person name="Frutos R."/>
            <person name="Viari A."/>
            <person name="Ferraz C."/>
            <person name="Morgat A."/>
            <person name="Eychenie S."/>
            <person name="Kandassami Y."/>
            <person name="Chantal I."/>
            <person name="Bensaid A."/>
            <person name="Coissac E."/>
            <person name="Vachiery N."/>
            <person name="Demaille J."/>
            <person name="Martinez D."/>
        </authorList>
    </citation>
    <scope>NUCLEOTIDE SEQUENCE [LARGE SCALE GENOMIC DNA]</scope>
    <source>
        <strain evidence="1 2">Welgevonden</strain>
    </source>
</reference>
<dbReference type="eggNOG" id="COG2982">
    <property type="taxonomic scope" value="Bacteria"/>
</dbReference>
<accession>A0A0H3M0F4</accession>
<dbReference type="KEGG" id="erw:ERWE_CDS_01180"/>
<dbReference type="PANTHER" id="PTHR30441:SF8">
    <property type="entry name" value="DUF748 DOMAIN-CONTAINING PROTEIN"/>
    <property type="match status" value="1"/>
</dbReference>